<keyword evidence="1" id="KW-0175">Coiled coil</keyword>
<protein>
    <submittedName>
        <fullName evidence="2">Uncharacterized protein</fullName>
    </submittedName>
</protein>
<organism evidence="2 3">
    <name type="scientific">Rozella allomycis (strain CSF55)</name>
    <dbReference type="NCBI Taxonomy" id="988480"/>
    <lineage>
        <taxon>Eukaryota</taxon>
        <taxon>Fungi</taxon>
        <taxon>Fungi incertae sedis</taxon>
        <taxon>Cryptomycota</taxon>
        <taxon>Cryptomycota incertae sedis</taxon>
        <taxon>Rozella</taxon>
    </lineage>
</organism>
<name>A0A4P9Y9V3_ROZAC</name>
<evidence type="ECO:0000313" key="2">
    <source>
        <dbReference type="EMBL" id="RKP15845.1"/>
    </source>
</evidence>
<evidence type="ECO:0000256" key="1">
    <source>
        <dbReference type="SAM" id="Coils"/>
    </source>
</evidence>
<sequence>MCRFSGILDSMYSLDAGHNYLNDNWWYIRTLIRTLMSVLPLFRQIQMENKRIELGRQKEEKEKLDQKLKELESQLLVGGDRIYNHASEKEKALIVAELQNKMINMCNQIGINISDEIDKNTKYLIMNEVKITEKLILALINSCVVANSSFVEKIHLSALDEQRKIKSDRFMIC</sequence>
<accession>A0A4P9Y9V3</accession>
<evidence type="ECO:0000313" key="3">
    <source>
        <dbReference type="Proteomes" id="UP000281549"/>
    </source>
</evidence>
<proteinExistence type="predicted"/>
<reference evidence="3" key="1">
    <citation type="journal article" date="2018" name="Nat. Microbiol.">
        <title>Leveraging single-cell genomics to expand the fungal tree of life.</title>
        <authorList>
            <person name="Ahrendt S.R."/>
            <person name="Quandt C.A."/>
            <person name="Ciobanu D."/>
            <person name="Clum A."/>
            <person name="Salamov A."/>
            <person name="Andreopoulos B."/>
            <person name="Cheng J.F."/>
            <person name="Woyke T."/>
            <person name="Pelin A."/>
            <person name="Henrissat B."/>
            <person name="Reynolds N.K."/>
            <person name="Benny G.L."/>
            <person name="Smith M.E."/>
            <person name="James T.Y."/>
            <person name="Grigoriev I.V."/>
        </authorList>
    </citation>
    <scope>NUCLEOTIDE SEQUENCE [LARGE SCALE GENOMIC DNA]</scope>
    <source>
        <strain evidence="3">CSF55</strain>
    </source>
</reference>
<feature type="coiled-coil region" evidence="1">
    <location>
        <begin position="47"/>
        <end position="74"/>
    </location>
</feature>
<dbReference type="EMBL" id="ML007534">
    <property type="protein sequence ID" value="RKP15845.1"/>
    <property type="molecule type" value="Genomic_DNA"/>
</dbReference>
<dbReference type="AlphaFoldDB" id="A0A4P9Y9V3"/>
<gene>
    <name evidence="2" type="ORF">ROZALSC1DRAFT_25979</name>
</gene>
<dbReference type="Proteomes" id="UP000281549">
    <property type="component" value="Unassembled WGS sequence"/>
</dbReference>